<dbReference type="PRINTS" id="PR00420">
    <property type="entry name" value="RNGMNOXGNASE"/>
</dbReference>
<keyword evidence="3" id="KW-0274">FAD</keyword>
<accession>A0ABU0NWX7</accession>
<dbReference type="InterPro" id="IPR036188">
    <property type="entry name" value="FAD/NAD-bd_sf"/>
</dbReference>
<dbReference type="Gene3D" id="3.50.50.60">
    <property type="entry name" value="FAD/NAD(P)-binding domain"/>
    <property type="match status" value="1"/>
</dbReference>
<dbReference type="NCBIfam" id="NF004832">
    <property type="entry name" value="PRK06184.1"/>
    <property type="match status" value="1"/>
</dbReference>
<evidence type="ECO:0000313" key="6">
    <source>
        <dbReference type="EMBL" id="MDQ0583047.1"/>
    </source>
</evidence>
<dbReference type="Pfam" id="PF01494">
    <property type="entry name" value="FAD_binding_3"/>
    <property type="match status" value="1"/>
</dbReference>
<protein>
    <submittedName>
        <fullName evidence="6">2-polyprenyl-6-methoxyphenol hydroxylase-like FAD-dependent oxidoreductase</fullName>
    </submittedName>
</protein>
<dbReference type="PANTHER" id="PTHR43004:SF19">
    <property type="entry name" value="BINDING MONOOXYGENASE, PUTATIVE (JCVI)-RELATED"/>
    <property type="match status" value="1"/>
</dbReference>
<proteinExistence type="predicted"/>
<feature type="region of interest" description="Disordered" evidence="4">
    <location>
        <begin position="366"/>
        <end position="391"/>
    </location>
</feature>
<dbReference type="Proteomes" id="UP001230654">
    <property type="component" value="Unassembled WGS sequence"/>
</dbReference>
<dbReference type="SUPFAM" id="SSF51905">
    <property type="entry name" value="FAD/NAD(P)-binding domain"/>
    <property type="match status" value="1"/>
</dbReference>
<sequence>MRMDVDVLIVGAGPAGLALGIDLARRGVDALVVERGETLAPGSRGKGLQPRTMEVYEDLGVLDHILAAGGPYPVGMVWADGEQVGEHAMFDPMEDGEEGCRFTVPWMVPQWRNQEILLARLTELGGTVAFGREVLRLEQDTEGVTAHFRSGGPVRARYAVAADGGRSAVRRALGIEMRGETLDPDAALVADVRIPGLDRTWWHLFPPSGPDSGFLALCPLAGTDHFQLVARLPEGTDPDLSPDGVRKLVAARTHLAPEAVTEVLWSSDFRPRAALADRFREGRVFLAGDAAHVHSPAGGQGLNTSVQDAYNLGWKLGAVLSGRAPEALLDTYEEERRPVAEHVLGISTAIHRDEARRGASTRQLGLDYRRSSLSEETRENPGPPAAGDRFPDLTVDGVRLFDRLRGPDWTLLTLADGVFLVRPDGYVGWAGATQDGLGAYRARVGLDGSSPSRRPGTDAFRP</sequence>
<comment type="cofactor">
    <cofactor evidence="1">
        <name>FAD</name>
        <dbReference type="ChEBI" id="CHEBI:57692"/>
    </cofactor>
</comment>
<dbReference type="InterPro" id="IPR002938">
    <property type="entry name" value="FAD-bd"/>
</dbReference>
<evidence type="ECO:0000256" key="1">
    <source>
        <dbReference type="ARBA" id="ARBA00001974"/>
    </source>
</evidence>
<dbReference type="InterPro" id="IPR050641">
    <property type="entry name" value="RIFMO-like"/>
</dbReference>
<feature type="domain" description="FAD-binding" evidence="5">
    <location>
        <begin position="4"/>
        <end position="344"/>
    </location>
</feature>
<dbReference type="EMBL" id="JAUSWV010000002">
    <property type="protein sequence ID" value="MDQ0583047.1"/>
    <property type="molecule type" value="Genomic_DNA"/>
</dbReference>
<comment type="caution">
    <text evidence="6">The sequence shown here is derived from an EMBL/GenBank/DDBJ whole genome shotgun (WGS) entry which is preliminary data.</text>
</comment>
<evidence type="ECO:0000256" key="2">
    <source>
        <dbReference type="ARBA" id="ARBA00022630"/>
    </source>
</evidence>
<evidence type="ECO:0000313" key="7">
    <source>
        <dbReference type="Proteomes" id="UP001230654"/>
    </source>
</evidence>
<dbReference type="Gene3D" id="3.30.70.2450">
    <property type="match status" value="1"/>
</dbReference>
<evidence type="ECO:0000259" key="5">
    <source>
        <dbReference type="Pfam" id="PF01494"/>
    </source>
</evidence>
<gene>
    <name evidence="6" type="ORF">QF030_005225</name>
</gene>
<evidence type="ECO:0000256" key="3">
    <source>
        <dbReference type="ARBA" id="ARBA00022827"/>
    </source>
</evidence>
<name>A0ABU0NWX7_STRRH</name>
<feature type="compositionally biased region" description="Basic and acidic residues" evidence="4">
    <location>
        <begin position="367"/>
        <end position="379"/>
    </location>
</feature>
<keyword evidence="2" id="KW-0285">Flavoprotein</keyword>
<organism evidence="6 7">
    <name type="scientific">Streptomyces rishiriensis</name>
    <dbReference type="NCBI Taxonomy" id="68264"/>
    <lineage>
        <taxon>Bacteria</taxon>
        <taxon>Bacillati</taxon>
        <taxon>Actinomycetota</taxon>
        <taxon>Actinomycetes</taxon>
        <taxon>Kitasatosporales</taxon>
        <taxon>Streptomycetaceae</taxon>
        <taxon>Streptomyces</taxon>
    </lineage>
</organism>
<dbReference type="PANTHER" id="PTHR43004">
    <property type="entry name" value="TRK SYSTEM POTASSIUM UPTAKE PROTEIN"/>
    <property type="match status" value="1"/>
</dbReference>
<keyword evidence="7" id="KW-1185">Reference proteome</keyword>
<reference evidence="6 7" key="1">
    <citation type="submission" date="2023-07" db="EMBL/GenBank/DDBJ databases">
        <title>Comparative genomics of wheat-associated soil bacteria to identify genetic determinants of phenazine resistance.</title>
        <authorList>
            <person name="Mouncey N."/>
        </authorList>
    </citation>
    <scope>NUCLEOTIDE SEQUENCE [LARGE SCALE GENOMIC DNA]</scope>
    <source>
        <strain evidence="6 7">B2I6</strain>
    </source>
</reference>
<evidence type="ECO:0000256" key="4">
    <source>
        <dbReference type="SAM" id="MobiDB-lite"/>
    </source>
</evidence>